<dbReference type="AlphaFoldDB" id="A0A6I4VX14"/>
<keyword evidence="2" id="KW-1185">Reference proteome</keyword>
<protein>
    <submittedName>
        <fullName evidence="1">Uncharacterized protein</fullName>
    </submittedName>
</protein>
<evidence type="ECO:0000313" key="2">
    <source>
        <dbReference type="Proteomes" id="UP000430692"/>
    </source>
</evidence>
<evidence type="ECO:0000313" key="1">
    <source>
        <dbReference type="EMBL" id="MXQ54406.1"/>
    </source>
</evidence>
<dbReference type="Proteomes" id="UP000430692">
    <property type="component" value="Unassembled WGS sequence"/>
</dbReference>
<organism evidence="1 2">
    <name type="scientific">Shimazuella alba</name>
    <dbReference type="NCBI Taxonomy" id="2690964"/>
    <lineage>
        <taxon>Bacteria</taxon>
        <taxon>Bacillati</taxon>
        <taxon>Bacillota</taxon>
        <taxon>Bacilli</taxon>
        <taxon>Bacillales</taxon>
        <taxon>Thermoactinomycetaceae</taxon>
        <taxon>Shimazuella</taxon>
    </lineage>
</organism>
<accession>A0A6I4VX14</accession>
<reference evidence="1 2" key="1">
    <citation type="submission" date="2019-12" db="EMBL/GenBank/DDBJ databases">
        <title>Whole-genome analyses of novel actinobacteria.</title>
        <authorList>
            <person name="Sahin N."/>
            <person name="Saygin H."/>
        </authorList>
    </citation>
    <scope>NUCLEOTIDE SEQUENCE [LARGE SCALE GENOMIC DNA]</scope>
    <source>
        <strain evidence="1 2">KC615</strain>
    </source>
</reference>
<sequence>MYKKSRNLFPRKGNLMAMSSEPTSPDRFSVDATGLLMLVTTTTCVEFRGRSTPSGYGVKEYMTDDHIVTVDEQGNRFMANPKSLNGSSRLRAGTSYGFVVRFFSNENSPGDRYRKCFTLGVWLSFDEQGYLVIAGTNQRVTLHE</sequence>
<comment type="caution">
    <text evidence="1">The sequence shown here is derived from an EMBL/GenBank/DDBJ whole genome shotgun (WGS) entry which is preliminary data.</text>
</comment>
<proteinExistence type="predicted"/>
<gene>
    <name evidence="1" type="ORF">GSM42_11920</name>
</gene>
<dbReference type="RefSeq" id="WP_160801764.1">
    <property type="nucleotide sequence ID" value="NZ_WUUL01000007.1"/>
</dbReference>
<dbReference type="EMBL" id="WUUL01000007">
    <property type="protein sequence ID" value="MXQ54406.1"/>
    <property type="molecule type" value="Genomic_DNA"/>
</dbReference>
<name>A0A6I4VX14_9BACL</name>